<dbReference type="PANTHER" id="PTHR45527">
    <property type="entry name" value="NONRIBOSOMAL PEPTIDE SYNTHETASE"/>
    <property type="match status" value="1"/>
</dbReference>
<dbReference type="Gene3D" id="3.40.50.150">
    <property type="entry name" value="Vaccinia Virus protein VP39"/>
    <property type="match status" value="1"/>
</dbReference>
<feature type="non-terminal residue" evidence="2">
    <location>
        <position position="1"/>
    </location>
</feature>
<evidence type="ECO:0000313" key="2">
    <source>
        <dbReference type="EMBL" id="GAF96716.1"/>
    </source>
</evidence>
<dbReference type="InterPro" id="IPR045851">
    <property type="entry name" value="AMP-bd_C_sf"/>
</dbReference>
<dbReference type="Gene3D" id="2.30.38.10">
    <property type="entry name" value="Luciferase, Domain 3"/>
    <property type="match status" value="1"/>
</dbReference>
<gene>
    <name evidence="2" type="ORF">S01H1_21684</name>
</gene>
<dbReference type="Gene3D" id="3.30.300.30">
    <property type="match status" value="1"/>
</dbReference>
<dbReference type="GO" id="GO:0047527">
    <property type="term" value="F:2,3-dihydroxybenzoate-serine ligase activity"/>
    <property type="evidence" value="ECO:0007669"/>
    <property type="project" value="TreeGrafter"/>
</dbReference>
<dbReference type="GO" id="GO:0009239">
    <property type="term" value="P:enterobactin biosynthetic process"/>
    <property type="evidence" value="ECO:0007669"/>
    <property type="project" value="TreeGrafter"/>
</dbReference>
<dbReference type="GO" id="GO:0031177">
    <property type="term" value="F:phosphopantetheine binding"/>
    <property type="evidence" value="ECO:0007669"/>
    <property type="project" value="TreeGrafter"/>
</dbReference>
<comment type="caution">
    <text evidence="2">The sequence shown here is derived from an EMBL/GenBank/DDBJ whole genome shotgun (WGS) entry which is preliminary data.</text>
</comment>
<dbReference type="SUPFAM" id="SSF56801">
    <property type="entry name" value="Acetyl-CoA synthetase-like"/>
    <property type="match status" value="1"/>
</dbReference>
<reference evidence="2" key="1">
    <citation type="journal article" date="2014" name="Front. Microbiol.">
        <title>High frequency of phylogenetically diverse reductive dehalogenase-homologous genes in deep subseafloor sedimentary metagenomes.</title>
        <authorList>
            <person name="Kawai M."/>
            <person name="Futagami T."/>
            <person name="Toyoda A."/>
            <person name="Takaki Y."/>
            <person name="Nishi S."/>
            <person name="Hori S."/>
            <person name="Arai W."/>
            <person name="Tsubouchi T."/>
            <person name="Morono Y."/>
            <person name="Uchiyama I."/>
            <person name="Ito T."/>
            <person name="Fujiyama A."/>
            <person name="Inagaki F."/>
            <person name="Takami H."/>
        </authorList>
    </citation>
    <scope>NUCLEOTIDE SEQUENCE</scope>
    <source>
        <strain evidence="2">Expedition CK06-06</strain>
    </source>
</reference>
<dbReference type="AlphaFoldDB" id="X0UBL2"/>
<dbReference type="PANTHER" id="PTHR45527:SF1">
    <property type="entry name" value="FATTY ACID SYNTHASE"/>
    <property type="match status" value="1"/>
</dbReference>
<dbReference type="CDD" id="cd02440">
    <property type="entry name" value="AdoMet_MTases"/>
    <property type="match status" value="1"/>
</dbReference>
<dbReference type="SUPFAM" id="SSF53335">
    <property type="entry name" value="S-adenosyl-L-methionine-dependent methyltransferases"/>
    <property type="match status" value="1"/>
</dbReference>
<sequence>AERFVANPHGGPDDSGSRMYRTGDLARWNSDGTLDYLGRADTQIKLRGQRIELGEIESALLACPQVSQAAATVHQGTGGAQLVGYITFEHATDGKRDTAHDAEIVGEWQDIYDELYAADDAEGEAPEFGSDFRGWNSSYTGEPIPLAEMEQWRAATVDRIMELHPRRVLEIGAGSGLILSQIAPHCEQYVATDVSSAAVDKLARSLQQLQIPWRDRVEFLARAAHVTDGLPRGHFDTI</sequence>
<dbReference type="GO" id="GO:0005829">
    <property type="term" value="C:cytosol"/>
    <property type="evidence" value="ECO:0007669"/>
    <property type="project" value="TreeGrafter"/>
</dbReference>
<dbReference type="Pfam" id="PF08242">
    <property type="entry name" value="Methyltransf_12"/>
    <property type="match status" value="1"/>
</dbReference>
<dbReference type="EMBL" id="BARS01012068">
    <property type="protein sequence ID" value="GAF96716.1"/>
    <property type="molecule type" value="Genomic_DNA"/>
</dbReference>
<feature type="domain" description="Methyltransferase type 12" evidence="1">
    <location>
        <begin position="169"/>
        <end position="238"/>
    </location>
</feature>
<accession>X0UBL2</accession>
<name>X0UBL2_9ZZZZ</name>
<protein>
    <recommendedName>
        <fullName evidence="1">Methyltransferase type 12 domain-containing protein</fullName>
    </recommendedName>
</protein>
<dbReference type="GO" id="GO:0043041">
    <property type="term" value="P:amino acid activation for nonribosomal peptide biosynthetic process"/>
    <property type="evidence" value="ECO:0007669"/>
    <property type="project" value="TreeGrafter"/>
</dbReference>
<evidence type="ECO:0000259" key="1">
    <source>
        <dbReference type="Pfam" id="PF08242"/>
    </source>
</evidence>
<feature type="non-terminal residue" evidence="2">
    <location>
        <position position="238"/>
    </location>
</feature>
<dbReference type="GO" id="GO:0009366">
    <property type="term" value="C:enterobactin synthetase complex"/>
    <property type="evidence" value="ECO:0007669"/>
    <property type="project" value="TreeGrafter"/>
</dbReference>
<dbReference type="InterPro" id="IPR013217">
    <property type="entry name" value="Methyltransf_12"/>
</dbReference>
<dbReference type="InterPro" id="IPR029063">
    <property type="entry name" value="SAM-dependent_MTases_sf"/>
</dbReference>
<organism evidence="2">
    <name type="scientific">marine sediment metagenome</name>
    <dbReference type="NCBI Taxonomy" id="412755"/>
    <lineage>
        <taxon>unclassified sequences</taxon>
        <taxon>metagenomes</taxon>
        <taxon>ecological metagenomes</taxon>
    </lineage>
</organism>
<proteinExistence type="predicted"/>